<dbReference type="OrthoDB" id="70588at2759"/>
<dbReference type="PANTHER" id="PTHR46052">
    <property type="entry name" value="PHOSDUCIN-LIKE PROTEIN"/>
    <property type="match status" value="1"/>
</dbReference>
<dbReference type="InterPro" id="IPR036249">
    <property type="entry name" value="Thioredoxin-like_sf"/>
</dbReference>
<dbReference type="EMBL" id="BT077364">
    <property type="protein sequence ID" value="ACO11788.1"/>
    <property type="molecule type" value="mRNA"/>
</dbReference>
<evidence type="ECO:0000313" key="5">
    <source>
        <dbReference type="EMBL" id="ACO11788.1"/>
    </source>
</evidence>
<organism evidence="5">
    <name type="scientific">Lepeophtheirus salmonis</name>
    <name type="common">Salmon louse</name>
    <name type="synonym">Caligus salmonis</name>
    <dbReference type="NCBI Taxonomy" id="72036"/>
    <lineage>
        <taxon>Eukaryota</taxon>
        <taxon>Metazoa</taxon>
        <taxon>Ecdysozoa</taxon>
        <taxon>Arthropoda</taxon>
        <taxon>Crustacea</taxon>
        <taxon>Multicrustacea</taxon>
        <taxon>Hexanauplia</taxon>
        <taxon>Copepoda</taxon>
        <taxon>Siphonostomatoida</taxon>
        <taxon>Caligidae</taxon>
        <taxon>Lepeophtheirus</taxon>
    </lineage>
</organism>
<dbReference type="Gene3D" id="3.40.30.10">
    <property type="entry name" value="Glutaredoxin"/>
    <property type="match status" value="1"/>
</dbReference>
<reference evidence="5" key="1">
    <citation type="submission" date="2009-06" db="EMBL/GenBank/DDBJ databases">
        <title>Lepeophtheirus salmonis ESTs and full-length cDNAs.</title>
        <authorList>
            <person name="Yasuike M."/>
            <person name="von Schalburg K."/>
            <person name="Cooper G."/>
            <person name="Leong J."/>
            <person name="Jones S.R.M."/>
            <person name="Koop B.F."/>
        </authorList>
    </citation>
    <scope>NUCLEOTIDE SEQUENCE</scope>
    <source>
        <strain evidence="5">Pacific form</strain>
        <tissue evidence="5">Whole</tissue>
    </source>
</reference>
<keyword evidence="2" id="KW-0597">Phosphoprotein</keyword>
<dbReference type="CDD" id="cd02987">
    <property type="entry name" value="Phd_like_Phd"/>
    <property type="match status" value="1"/>
</dbReference>
<feature type="domain" description="Phosducin" evidence="4">
    <location>
        <begin position="39"/>
        <end position="245"/>
    </location>
</feature>
<dbReference type="PRINTS" id="PR00677">
    <property type="entry name" value="PHOSDUCIN"/>
</dbReference>
<accession>C1BRY5</accession>
<comment type="similarity">
    <text evidence="1">Belongs to the phosducin family.</text>
</comment>
<evidence type="ECO:0000256" key="3">
    <source>
        <dbReference type="SAM" id="MobiDB-lite"/>
    </source>
</evidence>
<sequence>MATLDDKLLGEKLHYYCSSSEDEEEREKPSNSNSRNPDISNNGTGTVNTGPKGVVKDYMRYKQLENEQREEQAKEKLELAKKLSLTCRSINDDDKAKDEEDELDALFDDQFMQMYIEKRMREMELKNDKKKYFGEIKELEDGDDFLKAIDEEEPYVSIVVFIYEDDADGCYAMNECLKIVAIDYTDIKFLRISASAVGFSNYFKSNGVPALLLYKGGDLIQSYPKMLDFLGLDFYATDLEAFLIRNNVIKSKT</sequence>
<feature type="compositionally biased region" description="Basic and acidic residues" evidence="3">
    <location>
        <begin position="54"/>
        <end position="69"/>
    </location>
</feature>
<dbReference type="InterPro" id="IPR023196">
    <property type="entry name" value="Phosducin_N_dom_sf"/>
</dbReference>
<name>C1BRY5_LEPSM</name>
<evidence type="ECO:0000256" key="1">
    <source>
        <dbReference type="ARBA" id="ARBA00009686"/>
    </source>
</evidence>
<evidence type="ECO:0000259" key="4">
    <source>
        <dbReference type="Pfam" id="PF02114"/>
    </source>
</evidence>
<dbReference type="InterPro" id="IPR024253">
    <property type="entry name" value="Phosducin_thioredoxin-like_dom"/>
</dbReference>
<gene>
    <name evidence="5" type="primary">PHLP</name>
</gene>
<dbReference type="AlphaFoldDB" id="C1BRY5"/>
<proteinExistence type="evidence at transcript level"/>
<evidence type="ECO:0000256" key="2">
    <source>
        <dbReference type="ARBA" id="ARBA00022553"/>
    </source>
</evidence>
<dbReference type="Gene3D" id="1.10.168.10">
    <property type="entry name" value="Phosducin, domain 2"/>
    <property type="match status" value="1"/>
</dbReference>
<dbReference type="GO" id="GO:0008277">
    <property type="term" value="P:regulation of G protein-coupled receptor signaling pathway"/>
    <property type="evidence" value="ECO:0007669"/>
    <property type="project" value="InterPro"/>
</dbReference>
<dbReference type="InterPro" id="IPR051499">
    <property type="entry name" value="Phosducin-like_reg"/>
</dbReference>
<dbReference type="PANTHER" id="PTHR46052:SF1">
    <property type="entry name" value="PHOSDUCIN-LIKE PROTEIN"/>
    <property type="match status" value="1"/>
</dbReference>
<feature type="compositionally biased region" description="Polar residues" evidence="3">
    <location>
        <begin position="30"/>
        <end position="49"/>
    </location>
</feature>
<dbReference type="Pfam" id="PF02114">
    <property type="entry name" value="Phosducin"/>
    <property type="match status" value="1"/>
</dbReference>
<dbReference type="SUPFAM" id="SSF52833">
    <property type="entry name" value="Thioredoxin-like"/>
    <property type="match status" value="1"/>
</dbReference>
<protein>
    <submittedName>
        <fullName evidence="5">Phosducin-like protein</fullName>
    </submittedName>
</protein>
<dbReference type="InterPro" id="IPR001200">
    <property type="entry name" value="Phosducin"/>
</dbReference>
<feature type="region of interest" description="Disordered" evidence="3">
    <location>
        <begin position="15"/>
        <end position="69"/>
    </location>
</feature>